<feature type="transmembrane region" description="Helical" evidence="1">
    <location>
        <begin position="69"/>
        <end position="88"/>
    </location>
</feature>
<feature type="domain" description="LiaI-LiaF-like transmembrane region" evidence="2">
    <location>
        <begin position="11"/>
        <end position="52"/>
    </location>
</feature>
<dbReference type="InterPro" id="IPR043726">
    <property type="entry name" value="LiaI-LiaF-like_TM1"/>
</dbReference>
<dbReference type="AlphaFoldDB" id="A0A2N0Z6K3"/>
<gene>
    <name evidence="3" type="ORF">CWS01_03255</name>
</gene>
<dbReference type="OrthoDB" id="1707123at2"/>
<evidence type="ECO:0000259" key="2">
    <source>
        <dbReference type="Pfam" id="PF18917"/>
    </source>
</evidence>
<name>A0A2N0Z6K3_9BACI</name>
<evidence type="ECO:0000313" key="4">
    <source>
        <dbReference type="Proteomes" id="UP000233375"/>
    </source>
</evidence>
<keyword evidence="1" id="KW-0812">Transmembrane</keyword>
<feature type="transmembrane region" description="Helical" evidence="1">
    <location>
        <begin position="38"/>
        <end position="57"/>
    </location>
</feature>
<keyword evidence="1" id="KW-0472">Membrane</keyword>
<dbReference type="Proteomes" id="UP000233375">
    <property type="component" value="Unassembled WGS sequence"/>
</dbReference>
<proteinExistence type="predicted"/>
<dbReference type="Pfam" id="PF18917">
    <property type="entry name" value="LiaI-LiaF-like_TM1"/>
    <property type="match status" value="1"/>
</dbReference>
<keyword evidence="1" id="KW-1133">Transmembrane helix</keyword>
<keyword evidence="4" id="KW-1185">Reference proteome</keyword>
<sequence length="312" mass="35148">MRTWRVGTFSMGMSLLFLGVFLLLSQFLHWDSTMVLRVWWPALLVILGIEILIYLITSKQEKPYLNFDLFSIIIVGIVGTAGIAIVFLQSTGLMHLFEEEMTKEEITMDLPALDVSIKDNIKRIVIQTQGQNMPLNIEGTSEDFVSLFGTYRTVNSENKVILNKSKDYVLVKEKGDTVYLQMKELPKHSSGFSSSYATTNVTFLIPTSVKLEVEGNNETKVNPRHLQNDWSIINASSLELNLKDTNNVMVSVKDTEILDSENQQWKTADKKENDADGDSVEAESLTEAKYLKGKQNTKISIVNSGTLHITNN</sequence>
<evidence type="ECO:0000313" key="3">
    <source>
        <dbReference type="EMBL" id="PKG25130.1"/>
    </source>
</evidence>
<evidence type="ECO:0000256" key="1">
    <source>
        <dbReference type="SAM" id="Phobius"/>
    </source>
</evidence>
<protein>
    <recommendedName>
        <fullName evidence="2">LiaI-LiaF-like transmembrane region domain-containing protein</fullName>
    </recommendedName>
</protein>
<dbReference type="EMBL" id="PISE01000007">
    <property type="protein sequence ID" value="PKG25130.1"/>
    <property type="molecule type" value="Genomic_DNA"/>
</dbReference>
<reference evidence="3 4" key="1">
    <citation type="journal article" date="2003" name="Int. J. Syst. Evol. Microbiol.">
        <title>Bacillus nealsonii sp. nov., isolated from a spacecraft-assembly facility, whose spores are gamma-radiation resistant.</title>
        <authorList>
            <person name="Venkateswaran K."/>
            <person name="Kempf M."/>
            <person name="Chen F."/>
            <person name="Satomi M."/>
            <person name="Nicholson W."/>
            <person name="Kern R."/>
        </authorList>
    </citation>
    <scope>NUCLEOTIDE SEQUENCE [LARGE SCALE GENOMIC DNA]</scope>
    <source>
        <strain evidence="3 4">FO-92</strain>
    </source>
</reference>
<organism evidence="3 4">
    <name type="scientific">Niallia nealsonii</name>
    <dbReference type="NCBI Taxonomy" id="115979"/>
    <lineage>
        <taxon>Bacteria</taxon>
        <taxon>Bacillati</taxon>
        <taxon>Bacillota</taxon>
        <taxon>Bacilli</taxon>
        <taxon>Bacillales</taxon>
        <taxon>Bacillaceae</taxon>
        <taxon>Niallia</taxon>
    </lineage>
</organism>
<dbReference type="RefSeq" id="WP_101175617.1">
    <property type="nucleotide sequence ID" value="NZ_PISE01000007.1"/>
</dbReference>
<comment type="caution">
    <text evidence="3">The sequence shown here is derived from an EMBL/GenBank/DDBJ whole genome shotgun (WGS) entry which is preliminary data.</text>
</comment>
<accession>A0A2N0Z6K3</accession>